<evidence type="ECO:0000256" key="1">
    <source>
        <dbReference type="ARBA" id="ARBA00023002"/>
    </source>
</evidence>
<proteinExistence type="predicted"/>
<reference evidence="2 3" key="1">
    <citation type="journal article" date="2019" name="Nat. Ecol. Evol.">
        <title>Megaphylogeny resolves global patterns of mushroom evolution.</title>
        <authorList>
            <person name="Varga T."/>
            <person name="Krizsan K."/>
            <person name="Foldi C."/>
            <person name="Dima B."/>
            <person name="Sanchez-Garcia M."/>
            <person name="Sanchez-Ramirez S."/>
            <person name="Szollosi G.J."/>
            <person name="Szarkandi J.G."/>
            <person name="Papp V."/>
            <person name="Albert L."/>
            <person name="Andreopoulos W."/>
            <person name="Angelini C."/>
            <person name="Antonin V."/>
            <person name="Barry K.W."/>
            <person name="Bougher N.L."/>
            <person name="Buchanan P."/>
            <person name="Buyck B."/>
            <person name="Bense V."/>
            <person name="Catcheside P."/>
            <person name="Chovatia M."/>
            <person name="Cooper J."/>
            <person name="Damon W."/>
            <person name="Desjardin D."/>
            <person name="Finy P."/>
            <person name="Geml J."/>
            <person name="Haridas S."/>
            <person name="Hughes K."/>
            <person name="Justo A."/>
            <person name="Karasinski D."/>
            <person name="Kautmanova I."/>
            <person name="Kiss B."/>
            <person name="Kocsube S."/>
            <person name="Kotiranta H."/>
            <person name="LaButti K.M."/>
            <person name="Lechner B.E."/>
            <person name="Liimatainen K."/>
            <person name="Lipzen A."/>
            <person name="Lukacs Z."/>
            <person name="Mihaltcheva S."/>
            <person name="Morgado L.N."/>
            <person name="Niskanen T."/>
            <person name="Noordeloos M.E."/>
            <person name="Ohm R.A."/>
            <person name="Ortiz-Santana B."/>
            <person name="Ovrebo C."/>
            <person name="Racz N."/>
            <person name="Riley R."/>
            <person name="Savchenko A."/>
            <person name="Shiryaev A."/>
            <person name="Soop K."/>
            <person name="Spirin V."/>
            <person name="Szebenyi C."/>
            <person name="Tomsovsky M."/>
            <person name="Tulloss R.E."/>
            <person name="Uehling J."/>
            <person name="Grigoriev I.V."/>
            <person name="Vagvolgyi C."/>
            <person name="Papp T."/>
            <person name="Martin F.M."/>
            <person name="Miettinen O."/>
            <person name="Hibbett D.S."/>
            <person name="Nagy L.G."/>
        </authorList>
    </citation>
    <scope>NUCLEOTIDE SEQUENCE [LARGE SCALE GENOMIC DNA]</scope>
    <source>
        <strain evidence="2 3">CBS 962.96</strain>
    </source>
</reference>
<sequence>MPFGLSKRALAAAFVIILPSTIYYYKSQMPPLSSIRASNSAILSSTSLPSHRRFRQGIAEAFAHHTKGNARIFILGRNKQAAETILSGFPKPSSPEAKHQFLECDVSLMKNIQKATQELREKHGVDKINYLVMSQGYFSVAGYTETEEGLDKKMAPKKEGGDAKVLSVFSAGHGGNIDREDLGFKKSYSVSKLAVQTPTYNDLMLEGFAARNPTLTFGHAYPGGVRTNLGNAKDSPLWMKASMKLALGLAYPFTVSVRDCGEYLLHGIVNTMNHPGAWRITNDGSDLGKKNYYGSDEDRKALWEHTVQVTKV</sequence>
<protein>
    <submittedName>
        <fullName evidence="2">NAD(P)-binding protein</fullName>
    </submittedName>
</protein>
<dbReference type="PANTHER" id="PTHR47534">
    <property type="entry name" value="YALI0E05731P"/>
    <property type="match status" value="1"/>
</dbReference>
<keyword evidence="3" id="KW-1185">Reference proteome</keyword>
<dbReference type="AlphaFoldDB" id="A0A4S8M5Q0"/>
<dbReference type="EMBL" id="ML179152">
    <property type="protein sequence ID" value="THU97577.1"/>
    <property type="molecule type" value="Genomic_DNA"/>
</dbReference>
<dbReference type="SUPFAM" id="SSF51735">
    <property type="entry name" value="NAD(P)-binding Rossmann-fold domains"/>
    <property type="match status" value="1"/>
</dbReference>
<organism evidence="2 3">
    <name type="scientific">Dendrothele bispora (strain CBS 962.96)</name>
    <dbReference type="NCBI Taxonomy" id="1314807"/>
    <lineage>
        <taxon>Eukaryota</taxon>
        <taxon>Fungi</taxon>
        <taxon>Dikarya</taxon>
        <taxon>Basidiomycota</taxon>
        <taxon>Agaricomycotina</taxon>
        <taxon>Agaricomycetes</taxon>
        <taxon>Agaricomycetidae</taxon>
        <taxon>Agaricales</taxon>
        <taxon>Agaricales incertae sedis</taxon>
        <taxon>Dendrothele</taxon>
    </lineage>
</organism>
<dbReference type="OrthoDB" id="2898509at2759"/>
<evidence type="ECO:0000313" key="2">
    <source>
        <dbReference type="EMBL" id="THU97577.1"/>
    </source>
</evidence>
<gene>
    <name evidence="2" type="ORF">K435DRAFT_838539</name>
</gene>
<dbReference type="InterPro" id="IPR052228">
    <property type="entry name" value="Sec_Metab_Biosynth_Oxidored"/>
</dbReference>
<evidence type="ECO:0000313" key="3">
    <source>
        <dbReference type="Proteomes" id="UP000297245"/>
    </source>
</evidence>
<accession>A0A4S8M5Q0</accession>
<dbReference type="PANTHER" id="PTHR47534:SF3">
    <property type="entry name" value="ALCOHOL DEHYDROGENASE-LIKE C-TERMINAL DOMAIN-CONTAINING PROTEIN"/>
    <property type="match status" value="1"/>
</dbReference>
<dbReference type="Gene3D" id="3.40.50.720">
    <property type="entry name" value="NAD(P)-binding Rossmann-like Domain"/>
    <property type="match status" value="1"/>
</dbReference>
<name>A0A4S8M5Q0_DENBC</name>
<keyword evidence="1" id="KW-0560">Oxidoreductase</keyword>
<dbReference type="Proteomes" id="UP000297245">
    <property type="component" value="Unassembled WGS sequence"/>
</dbReference>
<dbReference type="GO" id="GO:0016491">
    <property type="term" value="F:oxidoreductase activity"/>
    <property type="evidence" value="ECO:0007669"/>
    <property type="project" value="UniProtKB-KW"/>
</dbReference>
<dbReference type="InterPro" id="IPR036291">
    <property type="entry name" value="NAD(P)-bd_dom_sf"/>
</dbReference>